<name>A0AAN5CK28_9BILA</name>
<reference evidence="2" key="1">
    <citation type="submission" date="2022-10" db="EMBL/GenBank/DDBJ databases">
        <title>Genome assembly of Pristionchus species.</title>
        <authorList>
            <person name="Yoshida K."/>
            <person name="Sommer R.J."/>
        </authorList>
    </citation>
    <scope>NUCLEOTIDE SEQUENCE [LARGE SCALE GENOMIC DNA]</scope>
    <source>
        <strain evidence="2">RS5460</strain>
    </source>
</reference>
<comment type="caution">
    <text evidence="1">The sequence shown here is derived from an EMBL/GenBank/DDBJ whole genome shotgun (WGS) entry which is preliminary data.</text>
</comment>
<proteinExistence type="predicted"/>
<gene>
    <name evidence="1" type="ORF">PMAYCL1PPCAC_15998</name>
</gene>
<dbReference type="EMBL" id="BTRK01000004">
    <property type="protein sequence ID" value="GMR45803.1"/>
    <property type="molecule type" value="Genomic_DNA"/>
</dbReference>
<dbReference type="Proteomes" id="UP001328107">
    <property type="component" value="Unassembled WGS sequence"/>
</dbReference>
<keyword evidence="2" id="KW-1185">Reference proteome</keyword>
<dbReference type="AlphaFoldDB" id="A0AAN5CK28"/>
<organism evidence="1 2">
    <name type="scientific">Pristionchus mayeri</name>
    <dbReference type="NCBI Taxonomy" id="1317129"/>
    <lineage>
        <taxon>Eukaryota</taxon>
        <taxon>Metazoa</taxon>
        <taxon>Ecdysozoa</taxon>
        <taxon>Nematoda</taxon>
        <taxon>Chromadorea</taxon>
        <taxon>Rhabditida</taxon>
        <taxon>Rhabditina</taxon>
        <taxon>Diplogasteromorpha</taxon>
        <taxon>Diplogasteroidea</taxon>
        <taxon>Neodiplogasteridae</taxon>
        <taxon>Pristionchus</taxon>
    </lineage>
</organism>
<evidence type="ECO:0000313" key="1">
    <source>
        <dbReference type="EMBL" id="GMR45803.1"/>
    </source>
</evidence>
<accession>A0AAN5CK28</accession>
<sequence>MRSSSPQSEIVWSNRPTCREHHTGLLAYLPSAHRSSLFTFSDHTEVTFCSGAATVTPMKYTRYRILEQKAQTILRPEWALIRMRYSGSGHVIFSRCLTTRPFERIWEMNSPLHEYRPLALMPCDQDETVCICAFMLHFETNAIWSCKF</sequence>
<evidence type="ECO:0000313" key="2">
    <source>
        <dbReference type="Proteomes" id="UP001328107"/>
    </source>
</evidence>
<protein>
    <submittedName>
        <fullName evidence="1">Uncharacterized protein</fullName>
    </submittedName>
</protein>